<evidence type="ECO:0000256" key="3">
    <source>
        <dbReference type="ARBA" id="ARBA00012723"/>
    </source>
</evidence>
<reference evidence="10" key="3">
    <citation type="journal article" date="2016" name="Gigascience">
        <title>De novo construction of an expanded transcriptome assembly for the western tarnished plant bug, Lygus hesperus.</title>
        <authorList>
            <person name="Tassone E.E."/>
            <person name="Geib S.M."/>
            <person name="Hall B."/>
            <person name="Fabrick J.A."/>
            <person name="Brent C.S."/>
            <person name="Hull J.J."/>
        </authorList>
    </citation>
    <scope>NUCLEOTIDE SEQUENCE</scope>
</reference>
<dbReference type="InterPro" id="IPR036249">
    <property type="entry name" value="Thioredoxin-like_sf"/>
</dbReference>
<comment type="catalytic activity">
    <reaction evidence="1">
        <text>Catalyzes the rearrangement of -S-S- bonds in proteins.</text>
        <dbReference type="EC" id="5.3.4.1"/>
    </reaction>
</comment>
<dbReference type="PANTHER" id="PTHR45815">
    <property type="entry name" value="PROTEIN DISULFIDE-ISOMERASE A6"/>
    <property type="match status" value="1"/>
</dbReference>
<evidence type="ECO:0000256" key="5">
    <source>
        <dbReference type="ARBA" id="ARBA00023235"/>
    </source>
</evidence>
<feature type="region of interest" description="Disordered" evidence="7">
    <location>
        <begin position="39"/>
        <end position="66"/>
    </location>
</feature>
<evidence type="ECO:0000256" key="7">
    <source>
        <dbReference type="SAM" id="MobiDB-lite"/>
    </source>
</evidence>
<keyword evidence="4" id="KW-1015">Disulfide bond</keyword>
<evidence type="ECO:0000313" key="10">
    <source>
        <dbReference type="EMBL" id="JAQ00393.1"/>
    </source>
</evidence>
<reference evidence="9" key="1">
    <citation type="journal article" date="2014" name="PLoS ONE">
        <title>Transcriptome-Based Identification of ABC Transporters in the Western Tarnished Plant Bug Lygus hesperus.</title>
        <authorList>
            <person name="Hull J.J."/>
            <person name="Chaney K."/>
            <person name="Geib S.M."/>
            <person name="Fabrick J.A."/>
            <person name="Brent C.S."/>
            <person name="Walsh D."/>
            <person name="Lavine L.C."/>
        </authorList>
    </citation>
    <scope>NUCLEOTIDE SEQUENCE</scope>
</reference>
<dbReference type="EMBL" id="GDHC01018236">
    <property type="protein sequence ID" value="JAQ00393.1"/>
    <property type="molecule type" value="Transcribed_RNA"/>
</dbReference>
<feature type="compositionally biased region" description="Polar residues" evidence="7">
    <location>
        <begin position="51"/>
        <end position="61"/>
    </location>
</feature>
<sequence length="326" mass="36190">MFYSEQYKEIEPKEPHSVELITRELLQFITSIVHQRNNIPVKPAKEDTPTHTEPANPNAATGANDGTVVEYNSRSFKDIFNTEALVIVSFTAPWCGHCKALKPEYAKAARMLAGNENVILGNVDCTANQQLCGKYDVRGYPTISVFPKGVKTPSTRPSAYPGARTAEAIVSYVKSEIGQDAVAKVPQVTSFMDVVTCAKNSICMVGVLPPMEDSSVKQRTEYLNTMKRAAAAVVDKPISWIWVSGKEQREMEKSFEINGNYPTLIAVATKKKMYSTMIQAFDYDNILTFIDDILRGRVSASPITDLPEISRVEPWSPTPIENKDEL</sequence>
<dbReference type="Gene3D" id="3.40.30.10">
    <property type="entry name" value="Glutaredoxin"/>
    <property type="match status" value="2"/>
</dbReference>
<dbReference type="AlphaFoldDB" id="A0A0A9Z873"/>
<organism evidence="9">
    <name type="scientific">Lygus hesperus</name>
    <name type="common">Western plant bug</name>
    <dbReference type="NCBI Taxonomy" id="30085"/>
    <lineage>
        <taxon>Eukaryota</taxon>
        <taxon>Metazoa</taxon>
        <taxon>Ecdysozoa</taxon>
        <taxon>Arthropoda</taxon>
        <taxon>Hexapoda</taxon>
        <taxon>Insecta</taxon>
        <taxon>Pterygota</taxon>
        <taxon>Neoptera</taxon>
        <taxon>Paraneoptera</taxon>
        <taxon>Hemiptera</taxon>
        <taxon>Heteroptera</taxon>
        <taxon>Panheteroptera</taxon>
        <taxon>Cimicomorpha</taxon>
        <taxon>Miridae</taxon>
        <taxon>Mirini</taxon>
        <taxon>Lygus</taxon>
    </lineage>
</organism>
<gene>
    <name evidence="9" type="primary">PDIL2-3</name>
    <name evidence="10" type="synonym">PDIL2-3_0</name>
    <name evidence="9" type="ORF">CM83_6509</name>
    <name evidence="10" type="ORF">g.25773</name>
</gene>
<evidence type="ECO:0000256" key="1">
    <source>
        <dbReference type="ARBA" id="ARBA00001182"/>
    </source>
</evidence>
<protein>
    <recommendedName>
        <fullName evidence="3">protein disulfide-isomerase</fullName>
        <ecNumber evidence="3">5.3.4.1</ecNumber>
    </recommendedName>
</protein>
<dbReference type="Pfam" id="PF00085">
    <property type="entry name" value="Thioredoxin"/>
    <property type="match status" value="1"/>
</dbReference>
<dbReference type="GO" id="GO:0034976">
    <property type="term" value="P:response to endoplasmic reticulum stress"/>
    <property type="evidence" value="ECO:0007669"/>
    <property type="project" value="TreeGrafter"/>
</dbReference>
<dbReference type="InterPro" id="IPR017937">
    <property type="entry name" value="Thioredoxin_CS"/>
</dbReference>
<dbReference type="GO" id="GO:0003756">
    <property type="term" value="F:protein disulfide isomerase activity"/>
    <property type="evidence" value="ECO:0007669"/>
    <property type="project" value="UniProtKB-EC"/>
</dbReference>
<dbReference type="GO" id="GO:0005788">
    <property type="term" value="C:endoplasmic reticulum lumen"/>
    <property type="evidence" value="ECO:0007669"/>
    <property type="project" value="UniProtKB-SubCell"/>
</dbReference>
<evidence type="ECO:0000256" key="2">
    <source>
        <dbReference type="ARBA" id="ARBA00004319"/>
    </source>
</evidence>
<dbReference type="PROSITE" id="PS51352">
    <property type="entry name" value="THIOREDOXIN_2"/>
    <property type="match status" value="1"/>
</dbReference>
<dbReference type="EMBL" id="GBHO01003000">
    <property type="protein sequence ID" value="JAG40604.1"/>
    <property type="molecule type" value="Transcribed_RNA"/>
</dbReference>
<feature type="domain" description="Thioredoxin" evidence="8">
    <location>
        <begin position="49"/>
        <end position="178"/>
    </location>
</feature>
<dbReference type="InterPro" id="IPR013766">
    <property type="entry name" value="Thioredoxin_domain"/>
</dbReference>
<dbReference type="CDD" id="cd02961">
    <property type="entry name" value="PDI_a_family"/>
    <property type="match status" value="1"/>
</dbReference>
<dbReference type="InterPro" id="IPR057305">
    <property type="entry name" value="Thioredox_PDIA6_C"/>
</dbReference>
<accession>A0A0A9Z873</accession>
<comment type="subcellular location">
    <subcellularLocation>
        <location evidence="2">Endoplasmic reticulum lumen</location>
    </subcellularLocation>
</comment>
<proteinExistence type="predicted"/>
<evidence type="ECO:0000256" key="4">
    <source>
        <dbReference type="ARBA" id="ARBA00023157"/>
    </source>
</evidence>
<dbReference type="PANTHER" id="PTHR45815:SF3">
    <property type="entry name" value="PROTEIN DISULFIDE-ISOMERASE A6"/>
    <property type="match status" value="1"/>
</dbReference>
<dbReference type="GO" id="GO:0015035">
    <property type="term" value="F:protein-disulfide reductase activity"/>
    <property type="evidence" value="ECO:0007669"/>
    <property type="project" value="TreeGrafter"/>
</dbReference>
<dbReference type="SUPFAM" id="SSF52833">
    <property type="entry name" value="Thioredoxin-like"/>
    <property type="match status" value="2"/>
</dbReference>
<evidence type="ECO:0000313" key="9">
    <source>
        <dbReference type="EMBL" id="JAG40604.1"/>
    </source>
</evidence>
<keyword evidence="6" id="KW-0676">Redox-active center</keyword>
<evidence type="ECO:0000256" key="6">
    <source>
        <dbReference type="ARBA" id="ARBA00023284"/>
    </source>
</evidence>
<dbReference type="EC" id="5.3.4.1" evidence="3"/>
<reference evidence="9" key="2">
    <citation type="submission" date="2014-07" db="EMBL/GenBank/DDBJ databases">
        <authorList>
            <person name="Hull J."/>
        </authorList>
    </citation>
    <scope>NUCLEOTIDE SEQUENCE</scope>
</reference>
<dbReference type="PROSITE" id="PS00194">
    <property type="entry name" value="THIOREDOXIN_1"/>
    <property type="match status" value="1"/>
</dbReference>
<dbReference type="Pfam" id="PF24541">
    <property type="entry name" value="Thioredox_PDIA6_C"/>
    <property type="match status" value="1"/>
</dbReference>
<dbReference type="PRINTS" id="PR00421">
    <property type="entry name" value="THIOREDOXIN"/>
</dbReference>
<evidence type="ECO:0000259" key="8">
    <source>
        <dbReference type="PROSITE" id="PS51352"/>
    </source>
</evidence>
<keyword evidence="5 9" id="KW-0413">Isomerase</keyword>
<name>A0A0A9Z873_LYGHE</name>